<dbReference type="SUPFAM" id="SSF54211">
    <property type="entry name" value="Ribosomal protein S5 domain 2-like"/>
    <property type="match status" value="1"/>
</dbReference>
<dbReference type="Pfam" id="PF00986">
    <property type="entry name" value="DNA_gyraseB_C"/>
    <property type="match status" value="1"/>
</dbReference>
<dbReference type="KEGG" id="ccos:Pan44_15590"/>
<dbReference type="InterPro" id="IPR000565">
    <property type="entry name" value="Topo_IIA_B"/>
</dbReference>
<evidence type="ECO:0000256" key="11">
    <source>
        <dbReference type="ARBA" id="ARBA00023235"/>
    </source>
</evidence>
<protein>
    <recommendedName>
        <fullName evidence="4">DNA topoisomerase (ATP-hydrolyzing)</fullName>
        <ecNumber evidence="4">5.6.2.2</ecNumber>
    </recommendedName>
</protein>
<dbReference type="PROSITE" id="PS50880">
    <property type="entry name" value="TOPRIM"/>
    <property type="match status" value="1"/>
</dbReference>
<keyword evidence="15" id="KW-1185">Reference proteome</keyword>
<dbReference type="PANTHER" id="PTHR45866:SF1">
    <property type="entry name" value="DNA GYRASE SUBUNIT B, MITOCHONDRIAL"/>
    <property type="match status" value="1"/>
</dbReference>
<reference evidence="14 15" key="1">
    <citation type="submission" date="2019-02" db="EMBL/GenBank/DDBJ databases">
        <title>Deep-cultivation of Planctomycetes and their phenomic and genomic characterization uncovers novel biology.</title>
        <authorList>
            <person name="Wiegand S."/>
            <person name="Jogler M."/>
            <person name="Boedeker C."/>
            <person name="Pinto D."/>
            <person name="Vollmers J."/>
            <person name="Rivas-Marin E."/>
            <person name="Kohn T."/>
            <person name="Peeters S.H."/>
            <person name="Heuer A."/>
            <person name="Rast P."/>
            <person name="Oberbeckmann S."/>
            <person name="Bunk B."/>
            <person name="Jeske O."/>
            <person name="Meyerdierks A."/>
            <person name="Storesund J.E."/>
            <person name="Kallscheuer N."/>
            <person name="Luecker S."/>
            <person name="Lage O.M."/>
            <person name="Pohl T."/>
            <person name="Merkel B.J."/>
            <person name="Hornburger P."/>
            <person name="Mueller R.-W."/>
            <person name="Bruemmer F."/>
            <person name="Labrenz M."/>
            <person name="Spormann A.M."/>
            <person name="Op den Camp H."/>
            <person name="Overmann J."/>
            <person name="Amann R."/>
            <person name="Jetten M.S.M."/>
            <person name="Mascher T."/>
            <person name="Medema M.H."/>
            <person name="Devos D.P."/>
            <person name="Kaster A.-K."/>
            <person name="Ovreas L."/>
            <person name="Rohde M."/>
            <person name="Galperin M.Y."/>
            <person name="Jogler C."/>
        </authorList>
    </citation>
    <scope>NUCLEOTIDE SEQUENCE [LARGE SCALE GENOMIC DNA]</scope>
    <source>
        <strain evidence="14 15">Pan44</strain>
    </source>
</reference>
<evidence type="ECO:0000256" key="10">
    <source>
        <dbReference type="ARBA" id="ARBA00023125"/>
    </source>
</evidence>
<dbReference type="SUPFAM" id="SSF56719">
    <property type="entry name" value="Type II DNA topoisomerase"/>
    <property type="match status" value="1"/>
</dbReference>
<dbReference type="AlphaFoldDB" id="A0A517SBM0"/>
<keyword evidence="9" id="KW-0799">Topoisomerase</keyword>
<evidence type="ECO:0000256" key="2">
    <source>
        <dbReference type="ARBA" id="ARBA00001946"/>
    </source>
</evidence>
<dbReference type="Pfam" id="PF00204">
    <property type="entry name" value="DNA_gyraseB"/>
    <property type="match status" value="1"/>
</dbReference>
<dbReference type="InterPro" id="IPR013506">
    <property type="entry name" value="Topo_IIA_bsu_dom2"/>
</dbReference>
<dbReference type="SMART" id="SM00387">
    <property type="entry name" value="HATPase_c"/>
    <property type="match status" value="1"/>
</dbReference>
<comment type="similarity">
    <text evidence="3">Belongs to the type II topoisomerase GyrB family.</text>
</comment>
<accession>A0A517SBM0</accession>
<keyword evidence="11 14" id="KW-0413">Isomerase</keyword>
<keyword evidence="10" id="KW-0238">DNA-binding</keyword>
<keyword evidence="6" id="KW-0547">Nucleotide-binding</keyword>
<dbReference type="InParanoid" id="A0A517SBM0"/>
<proteinExistence type="inferred from homology"/>
<dbReference type="GO" id="GO:0003918">
    <property type="term" value="F:DNA topoisomerase type II (double strand cut, ATP-hydrolyzing) activity"/>
    <property type="evidence" value="ECO:0007669"/>
    <property type="project" value="UniProtKB-EC"/>
</dbReference>
<dbReference type="RefSeq" id="WP_197453924.1">
    <property type="nucleotide sequence ID" value="NZ_CP036271.1"/>
</dbReference>
<dbReference type="FunFam" id="3.30.565.10:FF:000002">
    <property type="entry name" value="DNA gyrase subunit B"/>
    <property type="match status" value="1"/>
</dbReference>
<sequence length="640" mass="71436">MAVAESKKSYTAEDIEVLEGLEPVRKRPSMYIGGTDARGLHHLIWEIVDNSVDEYLAGECDRIEVQLHKDLASMTVTDNGRGIPVDIHPKTKKSALETILTTLHAGGKFSNKNYARSGGLHGVGSSVVTALSEELVATVHRDGNEWQQRFKRGKPTTPVKNLRPFRGHGTSIFFRPDPEIFRRVQFHADTIRQHLEDISYVHGGLTILFADDSKNEKVELHHPEGIKTYLERIIVDDKRKAVHDLLFACEKEEDKIRVEAVLKWTESTDEHLRSYVNGIRTRAGGTHESGLRSAVAKAVKNYMDVHEIKQKGLDITPDDIREGIVSIVSVFHPEPMFQGQTKDRLNNPEMGPWVEGMVRPALESFLNNNRSIADGVLGRIILAARARQASRDAQAEVRRKTPGSKKSNLPGKLLDCRESNPDETELFIVEGQSAGGTAASGRDSRIQAVLPLKGKILNTEGLTTGKIIANQEIKDLVDTLGCGIGPSFDPHKLRYGKIILLMDADSDGYHISTLLLTFFFRHMRELIQLGKVFIGQPPLYKIEVGKQRFYARDEAAKEEVLASLGERRSFDVQRFKGLGEMNADQLKETTLSPANRVLLQVDIDSMVEADKVFAQLLGKDASERYRIIMDEAAEADDLDL</sequence>
<dbReference type="PRINTS" id="PR00418">
    <property type="entry name" value="TPI2FAMILY"/>
</dbReference>
<gene>
    <name evidence="14" type="primary">gyrB_1</name>
    <name evidence="14" type="ORF">Pan44_15590</name>
</gene>
<dbReference type="Gene3D" id="3.40.50.670">
    <property type="match status" value="1"/>
</dbReference>
<evidence type="ECO:0000256" key="6">
    <source>
        <dbReference type="ARBA" id="ARBA00022741"/>
    </source>
</evidence>
<evidence type="ECO:0000256" key="5">
    <source>
        <dbReference type="ARBA" id="ARBA00022723"/>
    </source>
</evidence>
<dbReference type="CDD" id="cd16928">
    <property type="entry name" value="HATPase_GyrB-like"/>
    <property type="match status" value="1"/>
</dbReference>
<dbReference type="Gene3D" id="3.30.565.10">
    <property type="entry name" value="Histidine kinase-like ATPase, C-terminal domain"/>
    <property type="match status" value="1"/>
</dbReference>
<evidence type="ECO:0000256" key="4">
    <source>
        <dbReference type="ARBA" id="ARBA00012895"/>
    </source>
</evidence>
<dbReference type="SMART" id="SM00433">
    <property type="entry name" value="TOP2c"/>
    <property type="match status" value="1"/>
</dbReference>
<evidence type="ECO:0000256" key="3">
    <source>
        <dbReference type="ARBA" id="ARBA00010708"/>
    </source>
</evidence>
<evidence type="ECO:0000256" key="1">
    <source>
        <dbReference type="ARBA" id="ARBA00000185"/>
    </source>
</evidence>
<dbReference type="CDD" id="cd00822">
    <property type="entry name" value="TopoII_Trans_DNA_gyrase"/>
    <property type="match status" value="1"/>
</dbReference>
<dbReference type="Gene3D" id="3.30.230.10">
    <property type="match status" value="1"/>
</dbReference>
<name>A0A517SBM0_9PLAN</name>
<dbReference type="EC" id="5.6.2.2" evidence="4"/>
<dbReference type="InterPro" id="IPR014721">
    <property type="entry name" value="Ribsml_uS5_D2-typ_fold_subgr"/>
</dbReference>
<dbReference type="SUPFAM" id="SSF55874">
    <property type="entry name" value="ATPase domain of HSP90 chaperone/DNA topoisomerase II/histidine kinase"/>
    <property type="match status" value="1"/>
</dbReference>
<dbReference type="InterPro" id="IPR006171">
    <property type="entry name" value="TOPRIM_dom"/>
</dbReference>
<evidence type="ECO:0000256" key="9">
    <source>
        <dbReference type="ARBA" id="ARBA00023029"/>
    </source>
</evidence>
<dbReference type="Proteomes" id="UP000315700">
    <property type="component" value="Chromosome"/>
</dbReference>
<dbReference type="GO" id="GO:0006265">
    <property type="term" value="P:DNA topological change"/>
    <property type="evidence" value="ECO:0007669"/>
    <property type="project" value="InterPro"/>
</dbReference>
<evidence type="ECO:0000313" key="14">
    <source>
        <dbReference type="EMBL" id="QDT53537.1"/>
    </source>
</evidence>
<dbReference type="GO" id="GO:0005524">
    <property type="term" value="F:ATP binding"/>
    <property type="evidence" value="ECO:0007669"/>
    <property type="project" value="UniProtKB-KW"/>
</dbReference>
<keyword evidence="8" id="KW-0460">Magnesium</keyword>
<dbReference type="InterPro" id="IPR013759">
    <property type="entry name" value="Topo_IIA_B_C"/>
</dbReference>
<organism evidence="14 15">
    <name type="scientific">Caulifigura coniformis</name>
    <dbReference type="NCBI Taxonomy" id="2527983"/>
    <lineage>
        <taxon>Bacteria</taxon>
        <taxon>Pseudomonadati</taxon>
        <taxon>Planctomycetota</taxon>
        <taxon>Planctomycetia</taxon>
        <taxon>Planctomycetales</taxon>
        <taxon>Planctomycetaceae</taxon>
        <taxon>Caulifigura</taxon>
    </lineage>
</organism>
<evidence type="ECO:0000256" key="7">
    <source>
        <dbReference type="ARBA" id="ARBA00022840"/>
    </source>
</evidence>
<dbReference type="InterPro" id="IPR020568">
    <property type="entry name" value="Ribosomal_Su5_D2-typ_SF"/>
</dbReference>
<comment type="catalytic activity">
    <reaction evidence="1">
        <text>ATP-dependent breakage, passage and rejoining of double-stranded DNA.</text>
        <dbReference type="EC" id="5.6.2.2"/>
    </reaction>
</comment>
<evidence type="ECO:0000256" key="12">
    <source>
        <dbReference type="SAM" id="MobiDB-lite"/>
    </source>
</evidence>
<dbReference type="GO" id="GO:0003677">
    <property type="term" value="F:DNA binding"/>
    <property type="evidence" value="ECO:0007669"/>
    <property type="project" value="UniProtKB-KW"/>
</dbReference>
<feature type="domain" description="Toprim" evidence="13">
    <location>
        <begin position="424"/>
        <end position="538"/>
    </location>
</feature>
<dbReference type="Pfam" id="PF01751">
    <property type="entry name" value="Toprim"/>
    <property type="match status" value="1"/>
</dbReference>
<dbReference type="PRINTS" id="PR01159">
    <property type="entry name" value="DNAGYRASEB"/>
</dbReference>
<keyword evidence="7" id="KW-0067">ATP-binding</keyword>
<comment type="cofactor">
    <cofactor evidence="2">
        <name>Mg(2+)</name>
        <dbReference type="ChEBI" id="CHEBI:18420"/>
    </cofactor>
</comment>
<evidence type="ECO:0000259" key="13">
    <source>
        <dbReference type="PROSITE" id="PS50880"/>
    </source>
</evidence>
<dbReference type="EMBL" id="CP036271">
    <property type="protein sequence ID" value="QDT53537.1"/>
    <property type="molecule type" value="Genomic_DNA"/>
</dbReference>
<dbReference type="InterPro" id="IPR013760">
    <property type="entry name" value="Topo_IIA-like_dom_sf"/>
</dbReference>
<dbReference type="InterPro" id="IPR002288">
    <property type="entry name" value="DNA_gyrase_B_C"/>
</dbReference>
<evidence type="ECO:0000313" key="15">
    <source>
        <dbReference type="Proteomes" id="UP000315700"/>
    </source>
</evidence>
<feature type="region of interest" description="Disordered" evidence="12">
    <location>
        <begin position="391"/>
        <end position="415"/>
    </location>
</feature>
<dbReference type="InterPro" id="IPR001241">
    <property type="entry name" value="Topo_IIA"/>
</dbReference>
<dbReference type="InterPro" id="IPR036890">
    <property type="entry name" value="HATPase_C_sf"/>
</dbReference>
<dbReference type="NCBIfam" id="NF004189">
    <property type="entry name" value="PRK05644.1"/>
    <property type="match status" value="1"/>
</dbReference>
<keyword evidence="5" id="KW-0479">Metal-binding</keyword>
<dbReference type="Pfam" id="PF02518">
    <property type="entry name" value="HATPase_c"/>
    <property type="match status" value="1"/>
</dbReference>
<dbReference type="GO" id="GO:0046872">
    <property type="term" value="F:metal ion binding"/>
    <property type="evidence" value="ECO:0007669"/>
    <property type="project" value="UniProtKB-KW"/>
</dbReference>
<dbReference type="InterPro" id="IPR003594">
    <property type="entry name" value="HATPase_dom"/>
</dbReference>
<dbReference type="PANTHER" id="PTHR45866">
    <property type="entry name" value="DNA GYRASE/TOPOISOMERASE SUBUNIT B"/>
    <property type="match status" value="1"/>
</dbReference>
<evidence type="ECO:0000256" key="8">
    <source>
        <dbReference type="ARBA" id="ARBA00022842"/>
    </source>
</evidence>